<comment type="caution">
    <text evidence="8">The sequence shown here is derived from an EMBL/GenBank/DDBJ whole genome shotgun (WGS) entry which is preliminary data.</text>
</comment>
<feature type="region of interest" description="Disordered" evidence="6">
    <location>
        <begin position="542"/>
        <end position="573"/>
    </location>
</feature>
<dbReference type="InterPro" id="IPR016177">
    <property type="entry name" value="DNA-bd_dom_sf"/>
</dbReference>
<evidence type="ECO:0000256" key="2">
    <source>
        <dbReference type="ARBA" id="ARBA00023015"/>
    </source>
</evidence>
<dbReference type="CDD" id="cd00018">
    <property type="entry name" value="AP2"/>
    <property type="match status" value="1"/>
</dbReference>
<dbReference type="OrthoDB" id="1925932at2759"/>
<evidence type="ECO:0000313" key="9">
    <source>
        <dbReference type="Proteomes" id="UP000324897"/>
    </source>
</evidence>
<protein>
    <recommendedName>
        <fullName evidence="7">AP2/ERF domain-containing protein</fullName>
    </recommendedName>
</protein>
<keyword evidence="2" id="KW-0805">Transcription regulation</keyword>
<keyword evidence="5" id="KW-0539">Nucleus</keyword>
<dbReference type="InterPro" id="IPR001471">
    <property type="entry name" value="AP2/ERF_dom"/>
</dbReference>
<sequence length="650" mass="71290">MANHDVGMDSSVALSFSHHPTIPTGHLVVAAGSHPQQQIRQPELAPPACAVGQMVEAQAGATTPGRRHYRGVRQRPWGKWAAEIRDPSKAARVWLGTFDTAEAAAAAYDAAALRFKGAKAKLNFPERVRGRTSQGIFLLAPGVPQPPPPPLQRAAATSVAPFPDLVKYARLLQGGSSLVDHVPPPSSQPSVVQIMDFSSTQQLVHGSPATATSRPPSTSRSTNTSASPSTWPDHHSEQHKSIKIARPTSCRRKESDLSVGSWADRENKKARGIEQRASGYAIGKAAARRAACRFLPCGKASSISGSIREVNLWSPPTELPEPFIRLEAPRGYAEYFAAVGTRIVATHPRNPFDVDSDPDGFVPIVDVRSRGVTFGPGKEYPSDPIYLPVGGAAGSLFAFDLCRFRTLSFEPLWPPRLEDLACSSKDWSWRYDDDLPAPPFGRLDITSYAVHGDERTVVVSTDRTYELSDATPATFTFDTREFVWKRHGEWTSPIHGRAHFVPCLNAFVGLSRDPATKGHLCAWEAAVVATDVDRPPAWKLGKEKLFNGNNTEDSEQLEQEEGDDGIANGLEEGDDMADDQEQLDDTTDQEQQTEVPRCTGSYLYRLTTFSLGYDNNGDLTTGESCRVQRYKVPEETTERFFQEDPVAFWL</sequence>
<feature type="domain" description="AP2/ERF" evidence="7">
    <location>
        <begin position="68"/>
        <end position="125"/>
    </location>
</feature>
<comment type="subcellular location">
    <subcellularLocation>
        <location evidence="1">Nucleus</location>
    </subcellularLocation>
</comment>
<evidence type="ECO:0000256" key="5">
    <source>
        <dbReference type="ARBA" id="ARBA00023242"/>
    </source>
</evidence>
<dbReference type="Pfam" id="PF07893">
    <property type="entry name" value="DUF1668"/>
    <property type="match status" value="1"/>
</dbReference>
<dbReference type="GO" id="GO:0003677">
    <property type="term" value="F:DNA binding"/>
    <property type="evidence" value="ECO:0007669"/>
    <property type="project" value="UniProtKB-KW"/>
</dbReference>
<dbReference type="FunFam" id="3.30.730.10:FF:000001">
    <property type="entry name" value="Ethylene-responsive transcription factor 2"/>
    <property type="match status" value="1"/>
</dbReference>
<dbReference type="GO" id="GO:0003700">
    <property type="term" value="F:DNA-binding transcription factor activity"/>
    <property type="evidence" value="ECO:0007669"/>
    <property type="project" value="InterPro"/>
</dbReference>
<evidence type="ECO:0000313" key="8">
    <source>
        <dbReference type="EMBL" id="TVT97061.1"/>
    </source>
</evidence>
<dbReference type="PRINTS" id="PR00367">
    <property type="entry name" value="ETHRSPELEMNT"/>
</dbReference>
<dbReference type="AlphaFoldDB" id="A0A5J9SD68"/>
<dbReference type="GO" id="GO:0005634">
    <property type="term" value="C:nucleus"/>
    <property type="evidence" value="ECO:0007669"/>
    <property type="project" value="UniProtKB-SubCell"/>
</dbReference>
<evidence type="ECO:0000256" key="4">
    <source>
        <dbReference type="ARBA" id="ARBA00023163"/>
    </source>
</evidence>
<dbReference type="PANTHER" id="PTHR33085">
    <property type="entry name" value="OS12G0113100 PROTEIN-RELATED"/>
    <property type="match status" value="1"/>
</dbReference>
<evidence type="ECO:0000259" key="7">
    <source>
        <dbReference type="PROSITE" id="PS51032"/>
    </source>
</evidence>
<dbReference type="PANTHER" id="PTHR33085:SF42">
    <property type="entry name" value="DUF1618 DOMAIN-CONTAINING PROTEIN"/>
    <property type="match status" value="1"/>
</dbReference>
<dbReference type="SMART" id="SM00380">
    <property type="entry name" value="AP2"/>
    <property type="match status" value="1"/>
</dbReference>
<evidence type="ECO:0000256" key="6">
    <source>
        <dbReference type="SAM" id="MobiDB-lite"/>
    </source>
</evidence>
<dbReference type="Proteomes" id="UP000324897">
    <property type="component" value="Unassembled WGS sequence"/>
</dbReference>
<dbReference type="InterPro" id="IPR012871">
    <property type="entry name" value="DUF1668_ORYSA"/>
</dbReference>
<name>A0A5J9SD68_9POAL</name>
<proteinExistence type="predicted"/>
<dbReference type="Pfam" id="PF00847">
    <property type="entry name" value="AP2"/>
    <property type="match status" value="1"/>
</dbReference>
<dbReference type="EMBL" id="RWGY01001087">
    <property type="protein sequence ID" value="TVT97061.1"/>
    <property type="molecule type" value="Genomic_DNA"/>
</dbReference>
<evidence type="ECO:0000256" key="3">
    <source>
        <dbReference type="ARBA" id="ARBA00023125"/>
    </source>
</evidence>
<reference evidence="8 9" key="1">
    <citation type="journal article" date="2019" name="Sci. Rep.">
        <title>A high-quality genome of Eragrostis curvula grass provides insights into Poaceae evolution and supports new strategies to enhance forage quality.</title>
        <authorList>
            <person name="Carballo J."/>
            <person name="Santos B.A.C.M."/>
            <person name="Zappacosta D."/>
            <person name="Garbus I."/>
            <person name="Selva J.P."/>
            <person name="Gallo C.A."/>
            <person name="Diaz A."/>
            <person name="Albertini E."/>
            <person name="Caccamo M."/>
            <person name="Echenique V."/>
        </authorList>
    </citation>
    <scope>NUCLEOTIDE SEQUENCE [LARGE SCALE GENOMIC DNA]</scope>
    <source>
        <strain evidence="9">cv. Victoria</strain>
        <tissue evidence="8">Leaf</tissue>
    </source>
</reference>
<feature type="compositionally biased region" description="Low complexity" evidence="6">
    <location>
        <begin position="207"/>
        <end position="230"/>
    </location>
</feature>
<keyword evidence="9" id="KW-1185">Reference proteome</keyword>
<dbReference type="InterPro" id="IPR036955">
    <property type="entry name" value="AP2/ERF_dom_sf"/>
</dbReference>
<gene>
    <name evidence="8" type="ORF">EJB05_57700</name>
</gene>
<keyword evidence="3" id="KW-0238">DNA-binding</keyword>
<organism evidence="8 9">
    <name type="scientific">Eragrostis curvula</name>
    <name type="common">weeping love grass</name>
    <dbReference type="NCBI Taxonomy" id="38414"/>
    <lineage>
        <taxon>Eukaryota</taxon>
        <taxon>Viridiplantae</taxon>
        <taxon>Streptophyta</taxon>
        <taxon>Embryophyta</taxon>
        <taxon>Tracheophyta</taxon>
        <taxon>Spermatophyta</taxon>
        <taxon>Magnoliopsida</taxon>
        <taxon>Liliopsida</taxon>
        <taxon>Poales</taxon>
        <taxon>Poaceae</taxon>
        <taxon>PACMAD clade</taxon>
        <taxon>Chloridoideae</taxon>
        <taxon>Eragrostideae</taxon>
        <taxon>Eragrostidinae</taxon>
        <taxon>Eragrostis</taxon>
    </lineage>
</organism>
<feature type="non-terminal residue" evidence="8">
    <location>
        <position position="1"/>
    </location>
</feature>
<dbReference type="Gene3D" id="3.30.730.10">
    <property type="entry name" value="AP2/ERF domain"/>
    <property type="match status" value="1"/>
</dbReference>
<dbReference type="SUPFAM" id="SSF54171">
    <property type="entry name" value="DNA-binding domain"/>
    <property type="match status" value="1"/>
</dbReference>
<accession>A0A5J9SD68</accession>
<feature type="compositionally biased region" description="Acidic residues" evidence="6">
    <location>
        <begin position="552"/>
        <end position="564"/>
    </location>
</feature>
<evidence type="ECO:0000256" key="1">
    <source>
        <dbReference type="ARBA" id="ARBA00004123"/>
    </source>
</evidence>
<keyword evidence="4" id="KW-0804">Transcription</keyword>
<dbReference type="PROSITE" id="PS51032">
    <property type="entry name" value="AP2_ERF"/>
    <property type="match status" value="1"/>
</dbReference>
<dbReference type="Gramene" id="TVT97061">
    <property type="protein sequence ID" value="TVT97061"/>
    <property type="gene ID" value="EJB05_57700"/>
</dbReference>
<feature type="region of interest" description="Disordered" evidence="6">
    <location>
        <begin position="202"/>
        <end position="271"/>
    </location>
</feature>